<comment type="function">
    <text evidence="1">Lipid phosphatase which dephosphorylates phosphatidylglycerophosphate (PGP) to phosphatidylglycerol (PG).</text>
</comment>
<dbReference type="InterPro" id="IPR007686">
    <property type="entry name" value="YutG/PgpA"/>
</dbReference>
<dbReference type="InterPro" id="IPR036681">
    <property type="entry name" value="PgpA-like_sf"/>
</dbReference>
<sequence length="159" mass="18183">MKLFSKIISTWFLLGMLTKAPGTIGSLAALLFSPLILLNGPVGMIIIFAIFLLGLWSITNYMRYYGTANDPKEVVIDEVIGQLLTIFLTFITLRNNVNVKYYFSLYFACFIFFRFFDIVKIWPISFIDRKLKGALGIILDDVLAAVFAYFSIILLYYLL</sequence>
<dbReference type="GO" id="GO:0009395">
    <property type="term" value="P:phospholipid catabolic process"/>
    <property type="evidence" value="ECO:0007669"/>
    <property type="project" value="UniProtKB-KW"/>
</dbReference>
<feature type="transmembrane region" description="Helical" evidence="2">
    <location>
        <begin position="12"/>
        <end position="36"/>
    </location>
</feature>
<keyword evidence="1" id="KW-0378">Hydrolase</keyword>
<keyword evidence="5" id="KW-1185">Reference proteome</keyword>
<gene>
    <name evidence="4" type="ORF">sL5_08140</name>
</gene>
<keyword evidence="1" id="KW-0460">Magnesium</keyword>
<protein>
    <recommendedName>
        <fullName evidence="1">Phosphatidylglycerophosphatase A</fullName>
        <ecNumber evidence="1">3.1.3.27</ecNumber>
    </recommendedName>
    <alternativeName>
        <fullName evidence="1">Phosphatidylglycerolphosphate phosphatase A</fullName>
    </alternativeName>
</protein>
<keyword evidence="1" id="KW-1003">Cell membrane</keyword>
<accession>A0A8J3HYD1</accession>
<keyword evidence="2" id="KW-1133">Transmembrane helix</keyword>
<evidence type="ECO:0000313" key="5">
    <source>
        <dbReference type="Proteomes" id="UP000637906"/>
    </source>
</evidence>
<name>A0A8J3HYD1_9RICK</name>
<dbReference type="CDD" id="cd06971">
    <property type="entry name" value="PgpA"/>
    <property type="match status" value="1"/>
</dbReference>
<dbReference type="GO" id="GO:0006655">
    <property type="term" value="P:phosphatidylglycerol biosynthetic process"/>
    <property type="evidence" value="ECO:0007669"/>
    <property type="project" value="UniProtKB-UniPathway"/>
</dbReference>
<keyword evidence="1 2" id="KW-0472">Membrane</keyword>
<comment type="caution">
    <text evidence="4">The sequence shown here is derived from an EMBL/GenBank/DDBJ whole genome shotgun (WGS) entry which is preliminary data.</text>
</comment>
<organism evidence="4 5">
    <name type="scientific">Candidatus Mesenet longicola</name>
    <dbReference type="NCBI Taxonomy" id="1892558"/>
    <lineage>
        <taxon>Bacteria</taxon>
        <taxon>Pseudomonadati</taxon>
        <taxon>Pseudomonadota</taxon>
        <taxon>Alphaproteobacteria</taxon>
        <taxon>Rickettsiales</taxon>
        <taxon>Anaplasmataceae</taxon>
        <taxon>Candidatus Mesenet</taxon>
    </lineage>
</organism>
<evidence type="ECO:0000256" key="1">
    <source>
        <dbReference type="PIRNR" id="PIRNR006162"/>
    </source>
</evidence>
<dbReference type="PANTHER" id="PTHR36305">
    <property type="entry name" value="PHOSPHATIDYLGLYCEROPHOSPHATASE A"/>
    <property type="match status" value="1"/>
</dbReference>
<feature type="transmembrane region" description="Helical" evidence="2">
    <location>
        <begin position="42"/>
        <end position="62"/>
    </location>
</feature>
<comment type="catalytic activity">
    <reaction evidence="1">
        <text>a 1,2-diacyl-sn-glycero-3-phospho-(1'-sn-glycero-3'-phosphate) + H2O = a 1,2-diacyl-sn-glycero-3-phospho-(1'-sn-glycerol) + phosphate</text>
        <dbReference type="Rhea" id="RHEA:33751"/>
        <dbReference type="ChEBI" id="CHEBI:15377"/>
        <dbReference type="ChEBI" id="CHEBI:43474"/>
        <dbReference type="ChEBI" id="CHEBI:60110"/>
        <dbReference type="ChEBI" id="CHEBI:64716"/>
        <dbReference type="EC" id="3.1.3.27"/>
    </reaction>
</comment>
<comment type="pathway">
    <text evidence="1">Phospholipid metabolism; phosphatidylglycerol biosynthesis; phosphatidylglycerol from CDP-diacylglycerol: step 2/2.</text>
</comment>
<feature type="domain" description="YutG/PgpA" evidence="3">
    <location>
        <begin position="7"/>
        <end position="155"/>
    </location>
</feature>
<comment type="cofactor">
    <cofactor evidence="1">
        <name>Mg(2+)</name>
        <dbReference type="ChEBI" id="CHEBI:18420"/>
    </cofactor>
</comment>
<dbReference type="InterPro" id="IPR026037">
    <property type="entry name" value="PgpA"/>
</dbReference>
<keyword evidence="1" id="KW-0442">Lipid degradation</keyword>
<feature type="transmembrane region" description="Helical" evidence="2">
    <location>
        <begin position="74"/>
        <end position="93"/>
    </location>
</feature>
<evidence type="ECO:0000313" key="4">
    <source>
        <dbReference type="EMBL" id="GHM59821.1"/>
    </source>
</evidence>
<dbReference type="PIRSF" id="PIRSF006162">
    <property type="entry name" value="PgpA"/>
    <property type="match status" value="1"/>
</dbReference>
<dbReference type="GO" id="GO:0005886">
    <property type="term" value="C:plasma membrane"/>
    <property type="evidence" value="ECO:0007669"/>
    <property type="project" value="UniProtKB-SubCell"/>
</dbReference>
<feature type="transmembrane region" description="Helical" evidence="2">
    <location>
        <begin position="137"/>
        <end position="158"/>
    </location>
</feature>
<keyword evidence="1" id="KW-0595">Phospholipid degradation</keyword>
<evidence type="ECO:0000256" key="2">
    <source>
        <dbReference type="SAM" id="Phobius"/>
    </source>
</evidence>
<keyword evidence="1" id="KW-0443">Lipid metabolism</keyword>
<keyword evidence="1 2" id="KW-0812">Transmembrane</keyword>
<dbReference type="EC" id="3.1.3.27" evidence="1"/>
<comment type="subcellular location">
    <subcellularLocation>
        <location evidence="1">Cell inner membrane</location>
        <topology evidence="1">Multi-pass membrane protein</topology>
    </subcellularLocation>
</comment>
<reference evidence="4 5" key="1">
    <citation type="journal article" date="2021" name="Microb. Ecol.">
        <title>Candidatus Mesenet longicola: Novel Endosymbionts of Brontispa longissima that Induce Cytoplasmic Incompatibility.</title>
        <authorList>
            <person name="Takano S."/>
            <person name="Gotoh Y."/>
            <person name="Hayashi T."/>
        </authorList>
    </citation>
    <scope>NUCLEOTIDE SEQUENCE [LARGE SCALE GENOMIC DNA]</scope>
    <source>
        <strain evidence="4">L5</strain>
    </source>
</reference>
<dbReference type="EMBL" id="BNGU01000037">
    <property type="protein sequence ID" value="GHM59821.1"/>
    <property type="molecule type" value="Genomic_DNA"/>
</dbReference>
<dbReference type="AlphaFoldDB" id="A0A8J3HYD1"/>
<keyword evidence="1" id="KW-0479">Metal-binding</keyword>
<dbReference type="GO" id="GO:0008962">
    <property type="term" value="F:phosphatidylglycerophosphatase activity"/>
    <property type="evidence" value="ECO:0007669"/>
    <property type="project" value="UniProtKB-EC"/>
</dbReference>
<dbReference type="Proteomes" id="UP000637906">
    <property type="component" value="Unassembled WGS sequence"/>
</dbReference>
<dbReference type="GO" id="GO:0046872">
    <property type="term" value="F:metal ion binding"/>
    <property type="evidence" value="ECO:0007669"/>
    <property type="project" value="UniProtKB-KW"/>
</dbReference>
<dbReference type="Pfam" id="PF04608">
    <property type="entry name" value="PgpA"/>
    <property type="match status" value="1"/>
</dbReference>
<dbReference type="PANTHER" id="PTHR36305:SF1">
    <property type="entry name" value="PHOSPHATIDYLGLYCEROPHOSPHATASE A"/>
    <property type="match status" value="1"/>
</dbReference>
<feature type="transmembrane region" description="Helical" evidence="2">
    <location>
        <begin position="99"/>
        <end position="116"/>
    </location>
</feature>
<proteinExistence type="predicted"/>
<keyword evidence="1" id="KW-0997">Cell inner membrane</keyword>
<evidence type="ECO:0000259" key="3">
    <source>
        <dbReference type="Pfam" id="PF04608"/>
    </source>
</evidence>
<dbReference type="SUPFAM" id="SSF101307">
    <property type="entry name" value="YutG-like"/>
    <property type="match status" value="1"/>
</dbReference>
<keyword evidence="1" id="KW-1208">Phospholipid metabolism</keyword>
<dbReference type="UniPathway" id="UPA00084">
    <property type="reaction ID" value="UER00504"/>
</dbReference>